<feature type="domain" description="Orn/DAP/Arg decarboxylase 2 N-terminal" evidence="16">
    <location>
        <begin position="98"/>
        <end position="347"/>
    </location>
</feature>
<evidence type="ECO:0000256" key="3">
    <source>
        <dbReference type="ARBA" id="ARBA00002257"/>
    </source>
</evidence>
<comment type="function">
    <text evidence="3">Catalyzes the biosynthesis of agmatine from arginine.</text>
</comment>
<proteinExistence type="inferred from homology"/>
<dbReference type="OrthoDB" id="9802658at2"/>
<sequence>MTSKAKKSWTIDDAAALYGIRDWGGGFFDLAENGDVTVKARFNGKEVAVSLMEIVAGIEERGHGMPVLLRVENLLDARIALLNETFRAAIAKAGYRGEYRGVFPVKVNQQAHVIEEIIRFGAPYGHGLEAGSKAELVLALAALHEDALLICNGYKDQEFIDLGLWARKLGYRCFFVIESPSELPIILERSRALGIRPLIGARVKVSAKVGGLWTETSGDRSSFGLSTTQLIAVVDTLKSEGMLDTLQLLHCHLGSQIPDIQDIRIGVQEACRYYADLVREGAPMAYLDLGGGLAVDYMGARANHVHSQNYSLDEYCSDIVEVVMTTLDPQEIAHPHIVTESGRATVAYASMLLFNVLDVMHFEAAPLPEAPPEGAHELVKNLFAVMGNLAAADLQESYNDALYYRDEIRDLFKRGQVNLRERSLAENVFLSIAQHIAARLDALAKIPTGLSDLRESLADIYYGNFSVFQSLPDTWAIGQVFPVVPLHRHDERPTREGIISDLTCDCDGKLDAFIAGSGERKTLPLHPLRPEEEYYLGVFLMGAYQETLGDLHNLFGDTHVISVRINENGGFDVIKEISGDTIADVLSYVEYNPQTLFDGFRDTAEAAVRKGKITVGERQRILEDFSASLRGYTYYER</sequence>
<dbReference type="GO" id="GO:0046872">
    <property type="term" value="F:metal ion binding"/>
    <property type="evidence" value="ECO:0007669"/>
    <property type="project" value="UniProtKB-KW"/>
</dbReference>
<keyword evidence="6" id="KW-0479">Metal-binding</keyword>
<evidence type="ECO:0000259" key="16">
    <source>
        <dbReference type="Pfam" id="PF02784"/>
    </source>
</evidence>
<dbReference type="SUPFAM" id="SSF50621">
    <property type="entry name" value="Alanine racemase C-terminal domain-like"/>
    <property type="match status" value="1"/>
</dbReference>
<evidence type="ECO:0000256" key="1">
    <source>
        <dbReference type="ARBA" id="ARBA00001933"/>
    </source>
</evidence>
<dbReference type="Gene3D" id="1.20.58.930">
    <property type="match status" value="1"/>
</dbReference>
<evidence type="ECO:0000313" key="19">
    <source>
        <dbReference type="EMBL" id="ALC15498.1"/>
    </source>
</evidence>
<evidence type="ECO:0000256" key="12">
    <source>
        <dbReference type="ARBA" id="ARBA00023239"/>
    </source>
</evidence>
<dbReference type="RefSeq" id="WP_053549698.1">
    <property type="nucleotide sequence ID" value="NZ_CP010802.1"/>
</dbReference>
<dbReference type="GO" id="GO:0008295">
    <property type="term" value="P:spermidine biosynthetic process"/>
    <property type="evidence" value="ECO:0007669"/>
    <property type="project" value="UniProtKB-UniRule"/>
</dbReference>
<evidence type="ECO:0000256" key="9">
    <source>
        <dbReference type="ARBA" id="ARBA00022898"/>
    </source>
</evidence>
<protein>
    <recommendedName>
        <fullName evidence="5 13">Arginine decarboxylase</fullName>
        <ecNumber evidence="5 13">4.1.1.19</ecNumber>
    </recommendedName>
</protein>
<evidence type="ECO:0000259" key="17">
    <source>
        <dbReference type="Pfam" id="PF17810"/>
    </source>
</evidence>
<dbReference type="PIRSF" id="PIRSF001336">
    <property type="entry name" value="Arg_decrbxlase"/>
    <property type="match status" value="1"/>
</dbReference>
<dbReference type="InterPro" id="IPR041128">
    <property type="entry name" value="Arg_decarbox_C"/>
</dbReference>
<dbReference type="InterPro" id="IPR000183">
    <property type="entry name" value="Orn/DAP/Arg_de-COase"/>
</dbReference>
<dbReference type="PRINTS" id="PR01180">
    <property type="entry name" value="ARGDCRBXLASE"/>
</dbReference>
<dbReference type="Gene3D" id="2.40.37.10">
    <property type="entry name" value="Lyase, Ornithine Decarboxylase, Chain A, domain 1"/>
    <property type="match status" value="1"/>
</dbReference>
<evidence type="ECO:0000256" key="2">
    <source>
        <dbReference type="ARBA" id="ARBA00001946"/>
    </source>
</evidence>
<keyword evidence="8" id="KW-0460">Magnesium</keyword>
<dbReference type="CDD" id="cd06830">
    <property type="entry name" value="PLPDE_III_ADC"/>
    <property type="match status" value="1"/>
</dbReference>
<comment type="similarity">
    <text evidence="4">Belongs to the Orn/Lys/Arg decarboxylase class-II family. SpeA subfamily.</text>
</comment>
<dbReference type="Gene3D" id="3.20.20.10">
    <property type="entry name" value="Alanine racemase"/>
    <property type="match status" value="1"/>
</dbReference>
<keyword evidence="9 14" id="KW-0663">Pyridoxal phosphate</keyword>
<evidence type="ECO:0000256" key="14">
    <source>
        <dbReference type="PIRSR" id="PIRSR001336-50"/>
    </source>
</evidence>
<evidence type="ECO:0000256" key="10">
    <source>
        <dbReference type="ARBA" id="ARBA00023066"/>
    </source>
</evidence>
<evidence type="ECO:0000256" key="8">
    <source>
        <dbReference type="ARBA" id="ARBA00022842"/>
    </source>
</evidence>
<evidence type="ECO:0000256" key="7">
    <source>
        <dbReference type="ARBA" id="ARBA00022793"/>
    </source>
</evidence>
<keyword evidence="20" id="KW-1185">Reference proteome</keyword>
<organism evidence="19 20">
    <name type="scientific">Desulfuromonas soudanensis</name>
    <dbReference type="NCBI Taxonomy" id="1603606"/>
    <lineage>
        <taxon>Bacteria</taxon>
        <taxon>Pseudomonadati</taxon>
        <taxon>Thermodesulfobacteriota</taxon>
        <taxon>Desulfuromonadia</taxon>
        <taxon>Desulfuromonadales</taxon>
        <taxon>Desulfuromonadaceae</taxon>
        <taxon>Desulfuromonas</taxon>
    </lineage>
</organism>
<dbReference type="NCBIfam" id="TIGR01273">
    <property type="entry name" value="speA"/>
    <property type="match status" value="1"/>
</dbReference>
<dbReference type="Pfam" id="PF17810">
    <property type="entry name" value="Arg_decarb_HB"/>
    <property type="match status" value="1"/>
</dbReference>
<dbReference type="NCBIfam" id="NF003763">
    <property type="entry name" value="PRK05354.1"/>
    <property type="match status" value="1"/>
</dbReference>
<dbReference type="InterPro" id="IPR009006">
    <property type="entry name" value="Ala_racemase/Decarboxylase_C"/>
</dbReference>
<keyword evidence="12" id="KW-0456">Lyase</keyword>
<dbReference type="PATRIC" id="fig|1603606.3.peg.775"/>
<keyword evidence="11" id="KW-0620">Polyamine biosynthesis</keyword>
<evidence type="ECO:0000259" key="18">
    <source>
        <dbReference type="Pfam" id="PF17944"/>
    </source>
</evidence>
<dbReference type="InterPro" id="IPR022653">
    <property type="entry name" value="De-COase2_pyr-phos_BS"/>
</dbReference>
<dbReference type="EMBL" id="CP010802">
    <property type="protein sequence ID" value="ALC15498.1"/>
    <property type="molecule type" value="Genomic_DNA"/>
</dbReference>
<feature type="modified residue" description="N6-(pyridoxal phosphate)lysine" evidence="14">
    <location>
        <position position="106"/>
    </location>
</feature>
<evidence type="ECO:0000256" key="15">
    <source>
        <dbReference type="PIRSR" id="PIRSR600183-50"/>
    </source>
</evidence>
<reference evidence="19 20" key="1">
    <citation type="submission" date="2015-07" db="EMBL/GenBank/DDBJ databases">
        <title>Isolation and Genomic Characterization of a Novel Halophilic Metal-Reducing Deltaproteobacterium from the Deep Subsurface.</title>
        <authorList>
            <person name="Badalamenti J.P."/>
            <person name="Summers Z.M."/>
            <person name="Gralnick J.A."/>
            <person name="Bond D.R."/>
        </authorList>
    </citation>
    <scope>NUCLEOTIDE SEQUENCE [LARGE SCALE GENOMIC DNA]</scope>
    <source>
        <strain evidence="19 20">WTL</strain>
    </source>
</reference>
<feature type="active site" description="Proton donor" evidence="15">
    <location>
        <position position="504"/>
    </location>
</feature>
<dbReference type="PANTHER" id="PTHR43295:SF9">
    <property type="entry name" value="BIOSYNTHETIC ARGININE DECARBOXYLASE"/>
    <property type="match status" value="1"/>
</dbReference>
<comment type="cofactor">
    <cofactor evidence="1 14">
        <name>pyridoxal 5'-phosphate</name>
        <dbReference type="ChEBI" id="CHEBI:597326"/>
    </cofactor>
</comment>
<evidence type="ECO:0000256" key="4">
    <source>
        <dbReference type="ARBA" id="ARBA00008357"/>
    </source>
</evidence>
<dbReference type="EC" id="4.1.1.19" evidence="5 13"/>
<dbReference type="InterPro" id="IPR040634">
    <property type="entry name" value="Arg_decarb_HB"/>
</dbReference>
<evidence type="ECO:0000256" key="13">
    <source>
        <dbReference type="NCBIfam" id="TIGR01273"/>
    </source>
</evidence>
<accession>A0A0M5IMU4</accession>
<feature type="domain" description="Arginine decarboxylase C-terminal helical" evidence="18">
    <location>
        <begin position="582"/>
        <end position="635"/>
    </location>
</feature>
<dbReference type="Proteomes" id="UP000057158">
    <property type="component" value="Chromosome"/>
</dbReference>
<dbReference type="GO" id="GO:0006527">
    <property type="term" value="P:L-arginine catabolic process"/>
    <property type="evidence" value="ECO:0007669"/>
    <property type="project" value="InterPro"/>
</dbReference>
<comment type="cofactor">
    <cofactor evidence="2">
        <name>Mg(2+)</name>
        <dbReference type="ChEBI" id="CHEBI:18420"/>
    </cofactor>
</comment>
<evidence type="ECO:0000256" key="5">
    <source>
        <dbReference type="ARBA" id="ARBA00012426"/>
    </source>
</evidence>
<dbReference type="STRING" id="1603606.DSOUD_0710"/>
<dbReference type="InterPro" id="IPR022644">
    <property type="entry name" value="De-COase2_N"/>
</dbReference>
<dbReference type="SUPFAM" id="SSF51419">
    <property type="entry name" value="PLP-binding barrel"/>
    <property type="match status" value="1"/>
</dbReference>
<dbReference type="AlphaFoldDB" id="A0A0M5IMU4"/>
<evidence type="ECO:0000313" key="20">
    <source>
        <dbReference type="Proteomes" id="UP000057158"/>
    </source>
</evidence>
<dbReference type="GO" id="GO:0008792">
    <property type="term" value="F:arginine decarboxylase activity"/>
    <property type="evidence" value="ECO:0007669"/>
    <property type="project" value="UniProtKB-UniRule"/>
</dbReference>
<dbReference type="PRINTS" id="PR01179">
    <property type="entry name" value="ODADCRBXLASE"/>
</dbReference>
<dbReference type="Gene3D" id="1.10.287.3440">
    <property type="match status" value="1"/>
</dbReference>
<keyword evidence="7" id="KW-0210">Decarboxylase</keyword>
<dbReference type="Pfam" id="PF17944">
    <property type="entry name" value="Arg_decarbox_C"/>
    <property type="match status" value="1"/>
</dbReference>
<evidence type="ECO:0000256" key="6">
    <source>
        <dbReference type="ARBA" id="ARBA00022723"/>
    </source>
</evidence>
<dbReference type="PANTHER" id="PTHR43295">
    <property type="entry name" value="ARGININE DECARBOXYLASE"/>
    <property type="match status" value="1"/>
</dbReference>
<name>A0A0M5IMU4_9BACT</name>
<evidence type="ECO:0000256" key="11">
    <source>
        <dbReference type="ARBA" id="ARBA00023115"/>
    </source>
</evidence>
<dbReference type="PROSITE" id="PS00878">
    <property type="entry name" value="ODR_DC_2_1"/>
    <property type="match status" value="1"/>
</dbReference>
<dbReference type="Pfam" id="PF02784">
    <property type="entry name" value="Orn_Arg_deC_N"/>
    <property type="match status" value="1"/>
</dbReference>
<dbReference type="KEGG" id="des:DSOUD_0710"/>
<keyword evidence="10" id="KW-0745">Spermidine biosynthesis</keyword>
<dbReference type="InterPro" id="IPR002985">
    <property type="entry name" value="Arg_decrbxlase"/>
</dbReference>
<dbReference type="InterPro" id="IPR029066">
    <property type="entry name" value="PLP-binding_barrel"/>
</dbReference>
<gene>
    <name evidence="19" type="primary">speA</name>
    <name evidence="19" type="ORF">DSOUD_0710</name>
</gene>
<feature type="domain" description="Arginine decarboxylase helical bundle" evidence="17">
    <location>
        <begin position="373"/>
        <end position="453"/>
    </location>
</feature>